<accession>A0A172WGP7</accession>
<dbReference type="STRING" id="1712654.A7C91_05125"/>
<sequence>MITTRPCTSMKAVTIVPEKKYRIDLRELCECLKKREYRVKKVTPFLAIVSREFEVSIFPSGRIIVRDTSDENEALKIAREIYECIEDPGG</sequence>
<dbReference type="Pfam" id="PF00352">
    <property type="entry name" value="TBP"/>
    <property type="match status" value="1"/>
</dbReference>
<evidence type="ECO:0000256" key="1">
    <source>
        <dbReference type="ARBA" id="ARBA00005560"/>
    </source>
</evidence>
<gene>
    <name evidence="9" type="ORF">A7C91_05125</name>
</gene>
<organism evidence="9 10">
    <name type="scientific">Thermococcus piezophilus</name>
    <dbReference type="NCBI Taxonomy" id="1712654"/>
    <lineage>
        <taxon>Archaea</taxon>
        <taxon>Methanobacteriati</taxon>
        <taxon>Methanobacteriota</taxon>
        <taxon>Thermococci</taxon>
        <taxon>Thermococcales</taxon>
        <taxon>Thermococcaceae</taxon>
        <taxon>Thermococcus</taxon>
    </lineage>
</organism>
<keyword evidence="3" id="KW-0677">Repeat</keyword>
<protein>
    <recommendedName>
        <fullName evidence="2">TATA-box-binding protein</fullName>
    </recommendedName>
    <alternativeName>
        <fullName evidence="7">Box A-binding protein</fullName>
    </alternativeName>
    <alternativeName>
        <fullName evidence="6">TATA sequence-binding protein</fullName>
    </alternativeName>
    <alternativeName>
        <fullName evidence="8">TATA-box factor</fullName>
    </alternativeName>
</protein>
<dbReference type="Gene3D" id="3.30.310.10">
    <property type="entry name" value="TATA-Binding Protein"/>
    <property type="match status" value="1"/>
</dbReference>
<dbReference type="InterPro" id="IPR012295">
    <property type="entry name" value="TBP_dom_sf"/>
</dbReference>
<evidence type="ECO:0000256" key="4">
    <source>
        <dbReference type="ARBA" id="ARBA00023125"/>
    </source>
</evidence>
<evidence type="ECO:0000256" key="8">
    <source>
        <dbReference type="ARBA" id="ARBA00033017"/>
    </source>
</evidence>
<dbReference type="GO" id="GO:0003677">
    <property type="term" value="F:DNA binding"/>
    <property type="evidence" value="ECO:0007669"/>
    <property type="project" value="UniProtKB-KW"/>
</dbReference>
<dbReference type="Proteomes" id="UP000076969">
    <property type="component" value="Chromosome"/>
</dbReference>
<evidence type="ECO:0000256" key="5">
    <source>
        <dbReference type="ARBA" id="ARBA00023163"/>
    </source>
</evidence>
<name>A0A172WGP7_9EURY</name>
<proteinExistence type="inferred from homology"/>
<evidence type="ECO:0000256" key="3">
    <source>
        <dbReference type="ARBA" id="ARBA00022737"/>
    </source>
</evidence>
<comment type="similarity">
    <text evidence="1">Belongs to the TBP family.</text>
</comment>
<evidence type="ECO:0000256" key="6">
    <source>
        <dbReference type="ARBA" id="ARBA00030739"/>
    </source>
</evidence>
<dbReference type="EMBL" id="CP015520">
    <property type="protein sequence ID" value="ANF22618.1"/>
    <property type="molecule type" value="Genomic_DNA"/>
</dbReference>
<keyword evidence="4" id="KW-0238">DNA-binding</keyword>
<evidence type="ECO:0000313" key="10">
    <source>
        <dbReference type="Proteomes" id="UP000076969"/>
    </source>
</evidence>
<dbReference type="OrthoDB" id="89477at2157"/>
<dbReference type="GO" id="GO:0006352">
    <property type="term" value="P:DNA-templated transcription initiation"/>
    <property type="evidence" value="ECO:0007669"/>
    <property type="project" value="InterPro"/>
</dbReference>
<dbReference type="KEGG" id="tpie:A7C91_05125"/>
<keyword evidence="10" id="KW-1185">Reference proteome</keyword>
<evidence type="ECO:0000256" key="7">
    <source>
        <dbReference type="ARBA" id="ARBA00032929"/>
    </source>
</evidence>
<reference evidence="10" key="1">
    <citation type="journal article" date="2016" name="Syst. Appl. Microbiol.">
        <title>Thermococcus piezophilus sp. nov., a novel hyperthermophilic and piezophilic archaeon with a broad pressure range for growth, isolated from a deepest hydrothermal vent at the Mid-Cayman Rise.</title>
        <authorList>
            <person name="Dalmasso C."/>
            <person name="Oger P."/>
            <person name="Selva G."/>
            <person name="Courtine D."/>
            <person name="L'Haridon S."/>
            <person name="Garlaschelli A."/>
            <person name="Roussel E."/>
            <person name="Miyazaki J."/>
            <person name="Reveillaud J."/>
            <person name="Jebbar M."/>
            <person name="Takai K."/>
            <person name="Maignien L."/>
            <person name="Alain K."/>
        </authorList>
    </citation>
    <scope>NUCLEOTIDE SEQUENCE [LARGE SCALE GENOMIC DNA]</scope>
    <source>
        <strain evidence="10">CDGS</strain>
    </source>
</reference>
<dbReference type="SUPFAM" id="SSF55945">
    <property type="entry name" value="TATA-box binding protein-like"/>
    <property type="match status" value="1"/>
</dbReference>
<evidence type="ECO:0000313" key="9">
    <source>
        <dbReference type="EMBL" id="ANF22618.1"/>
    </source>
</evidence>
<dbReference type="InterPro" id="IPR000814">
    <property type="entry name" value="TBP"/>
</dbReference>
<dbReference type="AlphaFoldDB" id="A0A172WGP7"/>
<evidence type="ECO:0000256" key="2">
    <source>
        <dbReference type="ARBA" id="ARBA00021962"/>
    </source>
</evidence>
<keyword evidence="5" id="KW-0804">Transcription</keyword>